<protein>
    <recommendedName>
        <fullName evidence="3">Carrier domain-containing protein</fullName>
    </recommendedName>
</protein>
<dbReference type="AlphaFoldDB" id="A0A7K0C8B3"/>
<name>A0A7K0C8B3_9ACTN</name>
<dbReference type="Gene3D" id="1.10.1200.10">
    <property type="entry name" value="ACP-like"/>
    <property type="match status" value="1"/>
</dbReference>
<keyword evidence="1" id="KW-0596">Phosphopantetheine</keyword>
<evidence type="ECO:0000256" key="1">
    <source>
        <dbReference type="ARBA" id="ARBA00022450"/>
    </source>
</evidence>
<dbReference type="InterPro" id="IPR009081">
    <property type="entry name" value="PP-bd_ACP"/>
</dbReference>
<gene>
    <name evidence="4" type="ORF">ACRB68_78360</name>
</gene>
<dbReference type="InterPro" id="IPR036736">
    <property type="entry name" value="ACP-like_sf"/>
</dbReference>
<dbReference type="RefSeq" id="WP_207709993.1">
    <property type="nucleotide sequence ID" value="NZ_WEGH01000007.1"/>
</dbReference>
<reference evidence="4 5" key="1">
    <citation type="submission" date="2019-10" db="EMBL/GenBank/DDBJ databases">
        <title>Actinomadura rubteroloni sp. nov. and Actinomadura macrotermitis sp. nov., isolated from the gut of fungus growing-termite Macrotermes natalensis.</title>
        <authorList>
            <person name="Benndorf R."/>
            <person name="Martin K."/>
            <person name="Kuefner M."/>
            <person name="De Beer W."/>
            <person name="Kaster A.-K."/>
            <person name="Vollmers J."/>
            <person name="Poulsen M."/>
            <person name="Beemelmanns C."/>
        </authorList>
    </citation>
    <scope>NUCLEOTIDE SEQUENCE [LARGE SCALE GENOMIC DNA]</scope>
    <source>
        <strain evidence="4 5">RB68</strain>
    </source>
</reference>
<dbReference type="Pfam" id="PF00550">
    <property type="entry name" value="PP-binding"/>
    <property type="match status" value="1"/>
</dbReference>
<feature type="domain" description="Carrier" evidence="3">
    <location>
        <begin position="16"/>
        <end position="94"/>
    </location>
</feature>
<sequence length="94" mass="10585">MTIRNHPPDPEDTEVAMWDEQFESILRQHLPFLAADGPLEADLSLRDFGLDSMGTVELLSKLERVYAVKFVDDALNAENFAAPGALWATVRELR</sequence>
<evidence type="ECO:0000313" key="4">
    <source>
        <dbReference type="EMBL" id="MQY09707.1"/>
    </source>
</evidence>
<keyword evidence="2" id="KW-0597">Phosphoprotein</keyword>
<dbReference type="PROSITE" id="PS00012">
    <property type="entry name" value="PHOSPHOPANTETHEINE"/>
    <property type="match status" value="1"/>
</dbReference>
<dbReference type="EMBL" id="WEGH01000007">
    <property type="protein sequence ID" value="MQY09707.1"/>
    <property type="molecule type" value="Genomic_DNA"/>
</dbReference>
<evidence type="ECO:0000313" key="5">
    <source>
        <dbReference type="Proteomes" id="UP000487268"/>
    </source>
</evidence>
<proteinExistence type="predicted"/>
<dbReference type="PROSITE" id="PS50075">
    <property type="entry name" value="CARRIER"/>
    <property type="match status" value="1"/>
</dbReference>
<dbReference type="Proteomes" id="UP000487268">
    <property type="component" value="Unassembled WGS sequence"/>
</dbReference>
<evidence type="ECO:0000256" key="2">
    <source>
        <dbReference type="ARBA" id="ARBA00022553"/>
    </source>
</evidence>
<dbReference type="SUPFAM" id="SSF47336">
    <property type="entry name" value="ACP-like"/>
    <property type="match status" value="1"/>
</dbReference>
<keyword evidence="5" id="KW-1185">Reference proteome</keyword>
<accession>A0A7K0C8B3</accession>
<comment type="caution">
    <text evidence="4">The sequence shown here is derived from an EMBL/GenBank/DDBJ whole genome shotgun (WGS) entry which is preliminary data.</text>
</comment>
<dbReference type="InterPro" id="IPR006162">
    <property type="entry name" value="Ppantetheine_attach_site"/>
</dbReference>
<evidence type="ECO:0000259" key="3">
    <source>
        <dbReference type="PROSITE" id="PS50075"/>
    </source>
</evidence>
<organism evidence="4 5">
    <name type="scientific">Actinomadura macrotermitis</name>
    <dbReference type="NCBI Taxonomy" id="2585200"/>
    <lineage>
        <taxon>Bacteria</taxon>
        <taxon>Bacillati</taxon>
        <taxon>Actinomycetota</taxon>
        <taxon>Actinomycetes</taxon>
        <taxon>Streptosporangiales</taxon>
        <taxon>Thermomonosporaceae</taxon>
        <taxon>Actinomadura</taxon>
    </lineage>
</organism>